<dbReference type="EMBL" id="CM055107">
    <property type="protein sequence ID" value="KAJ7527287.1"/>
    <property type="molecule type" value="Genomic_DNA"/>
</dbReference>
<evidence type="ECO:0000313" key="1">
    <source>
        <dbReference type="EMBL" id="KAJ7527287.1"/>
    </source>
</evidence>
<keyword evidence="2" id="KW-1185">Reference proteome</keyword>
<proteinExistence type="predicted"/>
<accession>A0ACC2BC36</accession>
<sequence length="1230" mass="135664">MAVSHRSHIIETISVKNDKEMPTAQLGGYIVVCNNERMPEDIERYLLGLFCRTQERMRAKNPRPPYFLYNCSTRRLYGVFEASNEGGLSLEPHAWESKDSRKNGRPYASRYPAQVRVHMHQLRCPLEDDDFSFMPFNDDATKFRSELSQSEVEKLLRKFGVSSSKRSEKNEDDNDGEWEKVKSKSKQKRQVHSDFSKRCASPNQSNGRRRGTRSSNGHIREEDGSVSRGRSSFQFGIRKGRNYESRADVAENWRSDSQYMNRPCSTNISSLSCEDKGHQQIGANREISFQECADDELQRDYVTDIMTNSAKNTKQVDILDFAPNDSSSIDCSGTLECMQNSLVKSSFESYSAALKSGMHDENGDACIAMTNHVAPRNERNFTSSNGGAVSTDTCSSPGSVNGFPGSPIFDLHWGEILADPSQLQTEVTQKHRYSSDDNYNLLSLSDTSDEQGKQPQLVGVSSDIDDLSESVTIDSYDEKKASDALLVSDSGSRSGFARGHNRQSIDAKSIRDTSSFPEKVEQSSFTLDISKHGHPQDFVLYGAKDNEVTPNIWRNDGISTAGRFHDPDPAVNSANSSVGSLSEQRPVPYELYSSRRLHERLEGLRSPDSKQNMGPAFSRTRYTKPRTPKVFRQGRRVQESNRPFSEEFDFNQHKYQEETTRQQRHNKYKENILPTGHVTQTHVDQGPIPTAFPVPSSHLVHEHPCLTSPSNLLPACDDGEHEMSLSNDTHVRDSSFNDLSVSGAVEMESPVQQMNWGMRSPILLFLPVFSPVVGSIPSVLPLPPPVKSGSTYIETLHSDILEFAKMVRPPASARARVEAAIKCIRDAVKQLWPGADVEVFGSFSTGLCLSHSDVDVAVTLPSSLNATSLSTNSRPHAAAPLIRELAASLHQCSWCESLATIETACMPVIKLQCRPFEIQSEDDTTFTSPHVAIDITIGDKKKELTQISHTISETASVAPRVAHNGAAARDYVVAKLHQLPALAPLALVMKSYLHYRHLNDVYSGGLGSFALTLLLVFYLERVQTSCGLAETVSASVGHSQVPASVESSSTLDTLQGTDDETGFSSIPCADSSVFAAASIAGSDLSKVTELLDRADHLVTEVLGSMEFSATPNLGTLLLGFLHTFGHSINLSCVRLVLKGAEGSLSGIIPREPTARPIALWIDDPLNPGANVGAGSFNMWHVQAAMRDMLHVLTKPNLTSSLPSQHDVGPNRRLLDELFMRQSEPQGTQVA</sequence>
<protein>
    <submittedName>
        <fullName evidence="1">Uncharacterized protein</fullName>
    </submittedName>
</protein>
<comment type="caution">
    <text evidence="1">The sequence shown here is derived from an EMBL/GenBank/DDBJ whole genome shotgun (WGS) entry which is preliminary data.</text>
</comment>
<evidence type="ECO:0000313" key="2">
    <source>
        <dbReference type="Proteomes" id="UP001162992"/>
    </source>
</evidence>
<organism evidence="1 2">
    <name type="scientific">Diphasiastrum complanatum</name>
    <name type="common">Issler's clubmoss</name>
    <name type="synonym">Lycopodium complanatum</name>
    <dbReference type="NCBI Taxonomy" id="34168"/>
    <lineage>
        <taxon>Eukaryota</taxon>
        <taxon>Viridiplantae</taxon>
        <taxon>Streptophyta</taxon>
        <taxon>Embryophyta</taxon>
        <taxon>Tracheophyta</taxon>
        <taxon>Lycopodiopsida</taxon>
        <taxon>Lycopodiales</taxon>
        <taxon>Lycopodiaceae</taxon>
        <taxon>Lycopodioideae</taxon>
        <taxon>Diphasiastrum</taxon>
    </lineage>
</organism>
<gene>
    <name evidence="1" type="ORF">O6H91_16G047000</name>
</gene>
<reference evidence="2" key="1">
    <citation type="journal article" date="2024" name="Proc. Natl. Acad. Sci. U.S.A.">
        <title>Extraordinary preservation of gene collinearity over three hundred million years revealed in homosporous lycophytes.</title>
        <authorList>
            <person name="Li C."/>
            <person name="Wickell D."/>
            <person name="Kuo L.Y."/>
            <person name="Chen X."/>
            <person name="Nie B."/>
            <person name="Liao X."/>
            <person name="Peng D."/>
            <person name="Ji J."/>
            <person name="Jenkins J."/>
            <person name="Williams M."/>
            <person name="Shu S."/>
            <person name="Plott C."/>
            <person name="Barry K."/>
            <person name="Rajasekar S."/>
            <person name="Grimwood J."/>
            <person name="Han X."/>
            <person name="Sun S."/>
            <person name="Hou Z."/>
            <person name="He W."/>
            <person name="Dai G."/>
            <person name="Sun C."/>
            <person name="Schmutz J."/>
            <person name="Leebens-Mack J.H."/>
            <person name="Li F.W."/>
            <person name="Wang L."/>
        </authorList>
    </citation>
    <scope>NUCLEOTIDE SEQUENCE [LARGE SCALE GENOMIC DNA]</scope>
    <source>
        <strain evidence="2">cv. PW_Plant_1</strain>
    </source>
</reference>
<name>A0ACC2BC36_DIPCM</name>
<dbReference type="Proteomes" id="UP001162992">
    <property type="component" value="Chromosome 16"/>
</dbReference>